<dbReference type="AlphaFoldDB" id="X0TBH9"/>
<gene>
    <name evidence="1" type="ORF">S01H1_02101</name>
</gene>
<dbReference type="Gene3D" id="3.10.20.30">
    <property type="match status" value="1"/>
</dbReference>
<dbReference type="InterPro" id="IPR016155">
    <property type="entry name" value="Mopterin_synth/thiamin_S_b"/>
</dbReference>
<dbReference type="InterPro" id="IPR003749">
    <property type="entry name" value="ThiS/MoaD-like"/>
</dbReference>
<dbReference type="EMBL" id="BARS01000979">
    <property type="protein sequence ID" value="GAF84676.1"/>
    <property type="molecule type" value="Genomic_DNA"/>
</dbReference>
<reference evidence="1" key="1">
    <citation type="journal article" date="2014" name="Front. Microbiol.">
        <title>High frequency of phylogenetically diverse reductive dehalogenase-homologous genes in deep subseafloor sedimentary metagenomes.</title>
        <authorList>
            <person name="Kawai M."/>
            <person name="Futagami T."/>
            <person name="Toyoda A."/>
            <person name="Takaki Y."/>
            <person name="Nishi S."/>
            <person name="Hori S."/>
            <person name="Arai W."/>
            <person name="Tsubouchi T."/>
            <person name="Morono Y."/>
            <person name="Uchiyama I."/>
            <person name="Ito T."/>
            <person name="Fujiyama A."/>
            <person name="Inagaki F."/>
            <person name="Takami H."/>
        </authorList>
    </citation>
    <scope>NUCLEOTIDE SEQUENCE</scope>
    <source>
        <strain evidence="1">Expedition CK06-06</strain>
    </source>
</reference>
<sequence>MIQIDLKFAGYFRKFIKEKKEYIKVSLENPSAVRDILMNFDIDFRKIKVKPIIIVNGHVYSLDYIVKDGDEVILMNMMSGG</sequence>
<dbReference type="Pfam" id="PF02597">
    <property type="entry name" value="ThiS"/>
    <property type="match status" value="1"/>
</dbReference>
<organism evidence="1">
    <name type="scientific">marine sediment metagenome</name>
    <dbReference type="NCBI Taxonomy" id="412755"/>
    <lineage>
        <taxon>unclassified sequences</taxon>
        <taxon>metagenomes</taxon>
        <taxon>ecological metagenomes</taxon>
    </lineage>
</organism>
<evidence type="ECO:0008006" key="2">
    <source>
        <dbReference type="Google" id="ProtNLM"/>
    </source>
</evidence>
<dbReference type="InterPro" id="IPR012675">
    <property type="entry name" value="Beta-grasp_dom_sf"/>
</dbReference>
<dbReference type="SUPFAM" id="SSF54285">
    <property type="entry name" value="MoaD/ThiS"/>
    <property type="match status" value="1"/>
</dbReference>
<name>X0TBH9_9ZZZZ</name>
<dbReference type="CDD" id="cd17040">
    <property type="entry name" value="Ubl_MoaD_like"/>
    <property type="match status" value="1"/>
</dbReference>
<accession>X0TBH9</accession>
<protein>
    <recommendedName>
        <fullName evidence="2">Ubiquitin Mut7-C domain-containing protein</fullName>
    </recommendedName>
</protein>
<comment type="caution">
    <text evidence="1">The sequence shown here is derived from an EMBL/GenBank/DDBJ whole genome shotgun (WGS) entry which is preliminary data.</text>
</comment>
<proteinExistence type="predicted"/>
<evidence type="ECO:0000313" key="1">
    <source>
        <dbReference type="EMBL" id="GAF84676.1"/>
    </source>
</evidence>